<dbReference type="PANTHER" id="PTHR43229">
    <property type="entry name" value="NODULATION PROTEIN J"/>
    <property type="match status" value="1"/>
</dbReference>
<keyword evidence="2 6" id="KW-0812">Transmembrane</keyword>
<keyword evidence="4 6" id="KW-0472">Membrane</keyword>
<evidence type="ECO:0000256" key="5">
    <source>
        <dbReference type="ARBA" id="ARBA00023251"/>
    </source>
</evidence>
<dbReference type="Proteomes" id="UP000630718">
    <property type="component" value="Unassembled WGS sequence"/>
</dbReference>
<reference evidence="8" key="2">
    <citation type="submission" date="2020-09" db="EMBL/GenBank/DDBJ databases">
        <authorList>
            <person name="Sun Q."/>
            <person name="Ohkuma M."/>
        </authorList>
    </citation>
    <scope>NUCLEOTIDE SEQUENCE</scope>
    <source>
        <strain evidence="8">JCM 4477</strain>
    </source>
</reference>
<comment type="subcellular location">
    <subcellularLocation>
        <location evidence="6">Cell membrane</location>
        <topology evidence="6">Multi-pass membrane protein</topology>
    </subcellularLocation>
    <subcellularLocation>
        <location evidence="1">Membrane</location>
        <topology evidence="1">Multi-pass membrane protein</topology>
    </subcellularLocation>
</comment>
<evidence type="ECO:0000256" key="1">
    <source>
        <dbReference type="ARBA" id="ARBA00004141"/>
    </source>
</evidence>
<evidence type="ECO:0000259" key="7">
    <source>
        <dbReference type="PROSITE" id="PS51012"/>
    </source>
</evidence>
<dbReference type="PROSITE" id="PS51012">
    <property type="entry name" value="ABC_TM2"/>
    <property type="match status" value="1"/>
</dbReference>
<keyword evidence="5" id="KW-0046">Antibiotic resistance</keyword>
<feature type="transmembrane region" description="Helical" evidence="6">
    <location>
        <begin position="152"/>
        <end position="175"/>
    </location>
</feature>
<evidence type="ECO:0000256" key="2">
    <source>
        <dbReference type="ARBA" id="ARBA00022692"/>
    </source>
</evidence>
<sequence>MTAHAVPVRERPLASALIEIETVAARRLRRLRRAPGRLVGIIMNPIIVLVAFGYLLGDSVVAPGNGEYTEYIFAGGLMQVGLAGITPTAVAVALDLRSGLVDRLRSLPISRATVLVGNSLGDLVMGLLGIAVVTLAGLLLGWRPHTDPLSVLAGFGVAAVFVYAMVWVGIMLGLLWRNLETIESVGGLIAVVFSFLSTGFISPDRMPALVRPIAEWNPVSAVVTAVRDLWGNPQNVSGFAATHSALVVVLSLAAVLAVTGTISIRRYRSSNR</sequence>
<feature type="transmembrane region" description="Helical" evidence="6">
    <location>
        <begin position="182"/>
        <end position="201"/>
    </location>
</feature>
<evidence type="ECO:0000256" key="3">
    <source>
        <dbReference type="ARBA" id="ARBA00022989"/>
    </source>
</evidence>
<feature type="domain" description="ABC transmembrane type-2" evidence="7">
    <location>
        <begin position="36"/>
        <end position="267"/>
    </location>
</feature>
<organism evidence="8 9">
    <name type="scientific">Streptomyces fumanus</name>
    <dbReference type="NCBI Taxonomy" id="67302"/>
    <lineage>
        <taxon>Bacteria</taxon>
        <taxon>Bacillati</taxon>
        <taxon>Actinomycetota</taxon>
        <taxon>Actinomycetes</taxon>
        <taxon>Kitasatosporales</taxon>
        <taxon>Streptomycetaceae</taxon>
        <taxon>Streptomyces</taxon>
    </lineage>
</organism>
<dbReference type="Pfam" id="PF01061">
    <property type="entry name" value="ABC2_membrane"/>
    <property type="match status" value="1"/>
</dbReference>
<dbReference type="RefSeq" id="WP_190205644.1">
    <property type="nucleotide sequence ID" value="NZ_BNBI01000008.1"/>
</dbReference>
<keyword evidence="6" id="KW-1003">Cell membrane</keyword>
<feature type="transmembrane region" description="Helical" evidence="6">
    <location>
        <begin position="36"/>
        <end position="56"/>
    </location>
</feature>
<dbReference type="InterPro" id="IPR000412">
    <property type="entry name" value="ABC_2_transport"/>
</dbReference>
<comment type="caution">
    <text evidence="8">The sequence shown here is derived from an EMBL/GenBank/DDBJ whole genome shotgun (WGS) entry which is preliminary data.</text>
</comment>
<dbReference type="InterPro" id="IPR013525">
    <property type="entry name" value="ABC2_TM"/>
</dbReference>
<dbReference type="InterPro" id="IPR047817">
    <property type="entry name" value="ABC2_TM_bact-type"/>
</dbReference>
<keyword evidence="3 6" id="KW-1133">Transmembrane helix</keyword>
<evidence type="ECO:0000313" key="8">
    <source>
        <dbReference type="EMBL" id="GHF10488.1"/>
    </source>
</evidence>
<dbReference type="GO" id="GO:0043190">
    <property type="term" value="C:ATP-binding cassette (ABC) transporter complex"/>
    <property type="evidence" value="ECO:0007669"/>
    <property type="project" value="InterPro"/>
</dbReference>
<dbReference type="AlphaFoldDB" id="A0A919E3N1"/>
<protein>
    <recommendedName>
        <fullName evidence="6">Transport permease protein</fullName>
    </recommendedName>
</protein>
<proteinExistence type="inferred from homology"/>
<dbReference type="GO" id="GO:0046677">
    <property type="term" value="P:response to antibiotic"/>
    <property type="evidence" value="ECO:0007669"/>
    <property type="project" value="UniProtKB-KW"/>
</dbReference>
<name>A0A919E3N1_9ACTN</name>
<dbReference type="EMBL" id="BNBI01000008">
    <property type="protein sequence ID" value="GHF10488.1"/>
    <property type="molecule type" value="Genomic_DNA"/>
</dbReference>
<evidence type="ECO:0000256" key="6">
    <source>
        <dbReference type="RuleBase" id="RU361157"/>
    </source>
</evidence>
<accession>A0A919E3N1</accession>
<feature type="transmembrane region" description="Helical" evidence="6">
    <location>
        <begin position="71"/>
        <end position="94"/>
    </location>
</feature>
<dbReference type="PANTHER" id="PTHR43229:SF2">
    <property type="entry name" value="NODULATION PROTEIN J"/>
    <property type="match status" value="1"/>
</dbReference>
<comment type="similarity">
    <text evidence="6">Belongs to the ABC-2 integral membrane protein family.</text>
</comment>
<dbReference type="InterPro" id="IPR051784">
    <property type="entry name" value="Nod_factor_ABC_transporter"/>
</dbReference>
<gene>
    <name evidence="8" type="ORF">GCM10018772_39360</name>
</gene>
<feature type="transmembrane region" description="Helical" evidence="6">
    <location>
        <begin position="239"/>
        <end position="264"/>
    </location>
</feature>
<keyword evidence="9" id="KW-1185">Reference proteome</keyword>
<dbReference type="PIRSF" id="PIRSF006648">
    <property type="entry name" value="DrrB"/>
    <property type="match status" value="1"/>
</dbReference>
<dbReference type="GO" id="GO:0140359">
    <property type="term" value="F:ABC-type transporter activity"/>
    <property type="evidence" value="ECO:0007669"/>
    <property type="project" value="InterPro"/>
</dbReference>
<feature type="transmembrane region" description="Helical" evidence="6">
    <location>
        <begin position="115"/>
        <end position="140"/>
    </location>
</feature>
<reference evidence="8" key="1">
    <citation type="journal article" date="2014" name="Int. J. Syst. Evol. Microbiol.">
        <title>Complete genome sequence of Corynebacterium casei LMG S-19264T (=DSM 44701T), isolated from a smear-ripened cheese.</title>
        <authorList>
            <consortium name="US DOE Joint Genome Institute (JGI-PGF)"/>
            <person name="Walter F."/>
            <person name="Albersmeier A."/>
            <person name="Kalinowski J."/>
            <person name="Ruckert C."/>
        </authorList>
    </citation>
    <scope>NUCLEOTIDE SEQUENCE</scope>
    <source>
        <strain evidence="8">JCM 4477</strain>
    </source>
</reference>
<keyword evidence="6" id="KW-0813">Transport</keyword>
<evidence type="ECO:0000256" key="4">
    <source>
        <dbReference type="ARBA" id="ARBA00023136"/>
    </source>
</evidence>
<evidence type="ECO:0000313" key="9">
    <source>
        <dbReference type="Proteomes" id="UP000630718"/>
    </source>
</evidence>